<dbReference type="EMBL" id="JAVYII010000005">
    <property type="protein sequence ID" value="MDT9593952.1"/>
    <property type="molecule type" value="Genomic_DNA"/>
</dbReference>
<dbReference type="InterPro" id="IPR035930">
    <property type="entry name" value="FomD-like_sf"/>
</dbReference>
<dbReference type="InterPro" id="IPR007295">
    <property type="entry name" value="DUF402"/>
</dbReference>
<reference evidence="2 3" key="1">
    <citation type="submission" date="2023-08" db="EMBL/GenBank/DDBJ databases">
        <title>Nocardioides seae sp. nov., a bacterium isolated from a soil.</title>
        <authorList>
            <person name="Wang X."/>
        </authorList>
    </citation>
    <scope>NUCLEOTIDE SEQUENCE [LARGE SCALE GENOMIC DNA]</scope>
    <source>
        <strain evidence="2 3">YZH12</strain>
    </source>
</reference>
<dbReference type="RefSeq" id="WP_315733438.1">
    <property type="nucleotide sequence ID" value="NZ_JAVYII010000005.1"/>
</dbReference>
<keyword evidence="3" id="KW-1185">Reference proteome</keyword>
<dbReference type="Gene3D" id="2.40.380.10">
    <property type="entry name" value="FomD-like"/>
    <property type="match status" value="1"/>
</dbReference>
<protein>
    <submittedName>
        <fullName evidence="2">DUF402 domain-containing protein</fullName>
    </submittedName>
</protein>
<evidence type="ECO:0000313" key="2">
    <source>
        <dbReference type="EMBL" id="MDT9593952.1"/>
    </source>
</evidence>
<evidence type="ECO:0000259" key="1">
    <source>
        <dbReference type="Pfam" id="PF04167"/>
    </source>
</evidence>
<accession>A0ABU3PYR8</accession>
<gene>
    <name evidence="2" type="ORF">RDV89_12795</name>
</gene>
<feature type="domain" description="DUF402" evidence="1">
    <location>
        <begin position="65"/>
        <end position="159"/>
    </location>
</feature>
<dbReference type="Pfam" id="PF04167">
    <property type="entry name" value="DUF402"/>
    <property type="match status" value="1"/>
</dbReference>
<proteinExistence type="predicted"/>
<dbReference type="SUPFAM" id="SSF159234">
    <property type="entry name" value="FomD-like"/>
    <property type="match status" value="1"/>
</dbReference>
<sequence>MSTLEPGTPVVVAMTKHDGRRHWGYEARFLGSDVHGDWIGVPAGTHHARPGLEFDSAVATVALVPADGAYAFPAVNAPGLWCDVYVDMATPPAWDLSGPVPVVRSVDLDLDVIRLEDGTVLVDDEDEFAAHRVEMDYPPALVAHAEAACAQVVAAVRAGAAPFDGPTAERWFAVLDGLDGP</sequence>
<name>A0ABU3PYR8_9ACTN</name>
<dbReference type="Proteomes" id="UP001268542">
    <property type="component" value="Unassembled WGS sequence"/>
</dbReference>
<evidence type="ECO:0000313" key="3">
    <source>
        <dbReference type="Proteomes" id="UP001268542"/>
    </source>
</evidence>
<organism evidence="2 3">
    <name type="scientific">Nocardioides imazamoxiresistens</name>
    <dbReference type="NCBI Taxonomy" id="3231893"/>
    <lineage>
        <taxon>Bacteria</taxon>
        <taxon>Bacillati</taxon>
        <taxon>Actinomycetota</taxon>
        <taxon>Actinomycetes</taxon>
        <taxon>Propionibacteriales</taxon>
        <taxon>Nocardioidaceae</taxon>
        <taxon>Nocardioides</taxon>
    </lineage>
</organism>
<comment type="caution">
    <text evidence="2">The sequence shown here is derived from an EMBL/GenBank/DDBJ whole genome shotgun (WGS) entry which is preliminary data.</text>
</comment>